<evidence type="ECO:0000313" key="10">
    <source>
        <dbReference type="RefSeq" id="XP_011499363.1"/>
    </source>
</evidence>
<dbReference type="PANTHER" id="PTHR45689:SF14">
    <property type="entry name" value="CYCLIC NUCLEOTIDE-GATED CATION CHANNEL SUBUNIT A-LIKE PROTEIN"/>
    <property type="match status" value="1"/>
</dbReference>
<keyword evidence="2" id="KW-0813">Transport</keyword>
<feature type="transmembrane region" description="Helical" evidence="7">
    <location>
        <begin position="303"/>
        <end position="326"/>
    </location>
</feature>
<comment type="subcellular location">
    <subcellularLocation>
        <location evidence="1">Membrane</location>
        <topology evidence="1">Multi-pass membrane protein</topology>
    </subcellularLocation>
</comment>
<dbReference type="GeneID" id="105363392"/>
<dbReference type="InterPro" id="IPR005821">
    <property type="entry name" value="Ion_trans_dom"/>
</dbReference>
<dbReference type="Gene3D" id="1.10.287.630">
    <property type="entry name" value="Helix hairpin bin"/>
    <property type="match status" value="1"/>
</dbReference>
<evidence type="ECO:0000256" key="1">
    <source>
        <dbReference type="ARBA" id="ARBA00004141"/>
    </source>
</evidence>
<evidence type="ECO:0000256" key="7">
    <source>
        <dbReference type="SAM" id="Phobius"/>
    </source>
</evidence>
<dbReference type="GO" id="GO:0003254">
    <property type="term" value="P:regulation of membrane depolarization"/>
    <property type="evidence" value="ECO:0007669"/>
    <property type="project" value="TreeGrafter"/>
</dbReference>
<dbReference type="SUPFAM" id="SSF51206">
    <property type="entry name" value="cAMP-binding domain-like"/>
    <property type="match status" value="1"/>
</dbReference>
<evidence type="ECO:0000256" key="3">
    <source>
        <dbReference type="ARBA" id="ARBA00022692"/>
    </source>
</evidence>
<dbReference type="Gene3D" id="2.60.120.10">
    <property type="entry name" value="Jelly Rolls"/>
    <property type="match status" value="1"/>
</dbReference>
<evidence type="ECO:0000313" key="9">
    <source>
        <dbReference type="Proteomes" id="UP000695007"/>
    </source>
</evidence>
<feature type="transmembrane region" description="Helical" evidence="7">
    <location>
        <begin position="118"/>
        <end position="136"/>
    </location>
</feature>
<keyword evidence="3 7" id="KW-0812">Transmembrane</keyword>
<evidence type="ECO:0000256" key="4">
    <source>
        <dbReference type="ARBA" id="ARBA00022989"/>
    </source>
</evidence>
<dbReference type="GO" id="GO:0005249">
    <property type="term" value="F:voltage-gated potassium channel activity"/>
    <property type="evidence" value="ECO:0007669"/>
    <property type="project" value="TreeGrafter"/>
</dbReference>
<evidence type="ECO:0000256" key="5">
    <source>
        <dbReference type="ARBA" id="ARBA00023065"/>
    </source>
</evidence>
<evidence type="ECO:0000259" key="8">
    <source>
        <dbReference type="PROSITE" id="PS50042"/>
    </source>
</evidence>
<dbReference type="SUPFAM" id="SSF81324">
    <property type="entry name" value="Voltage-gated potassium channels"/>
    <property type="match status" value="1"/>
</dbReference>
<sequence length="531" mass="63232">MLKRYNSNSNKKRCDDVYFFREGNRFDQILIFFREFFMASHKSRAAQRYLRSHASIDDERHRHIRQCIYIIHPFSLFRFWWDTLMITIIAAGFLTFPFQSGFDMNRTNSLSWTYVKNILLFFCCLDIFINFSTGYFDNSQNMVELQRKVICKHYLKTGFTVDLLGSFPTDLLFIKSWNYHIVLREITSLLYVFRIFSFLTYTDKIARDCGIRRSLYDFFSTIFWLIIVLHWQACFYWIIPVVVVSISLPQMPLNESWIISLNLWNIESDINKYSHCFVRSIDTFMRSGYLVQTESQTKADQRLVIFFLIIDTLIFCFLIAQVMQFFKGINSSKLKYQATLAHLSQYMRQKQLPRKTQNRIMNFYEFKFQRHYFREFEILSILSMHMRQEIKMHSCRKLVENVTFFNNLPLSLLLRIMALLKSEIFLTHDVIVKANQIGDCMYFIASGTVAVYTFTGKEVCHLEDGAHFGEIALIMPNAKRVASVVAVETCKLYRLQRADFARTIHPYPMLWERIKKIAIDRHEKTTILNSQ</sequence>
<dbReference type="InterPro" id="IPR018490">
    <property type="entry name" value="cNMP-bd_dom_sf"/>
</dbReference>
<organism evidence="9 10">
    <name type="scientific">Ceratosolen solmsi marchali</name>
    <dbReference type="NCBI Taxonomy" id="326594"/>
    <lineage>
        <taxon>Eukaryota</taxon>
        <taxon>Metazoa</taxon>
        <taxon>Ecdysozoa</taxon>
        <taxon>Arthropoda</taxon>
        <taxon>Hexapoda</taxon>
        <taxon>Insecta</taxon>
        <taxon>Pterygota</taxon>
        <taxon>Neoptera</taxon>
        <taxon>Endopterygota</taxon>
        <taxon>Hymenoptera</taxon>
        <taxon>Apocrita</taxon>
        <taxon>Proctotrupomorpha</taxon>
        <taxon>Chalcidoidea</taxon>
        <taxon>Agaonidae</taxon>
        <taxon>Agaoninae</taxon>
        <taxon>Ceratosolen</taxon>
    </lineage>
</organism>
<dbReference type="CDD" id="cd00038">
    <property type="entry name" value="CAP_ED"/>
    <property type="match status" value="1"/>
</dbReference>
<keyword evidence="6 7" id="KW-0472">Membrane</keyword>
<feature type="domain" description="Cyclic nucleotide-binding" evidence="8">
    <location>
        <begin position="404"/>
        <end position="521"/>
    </location>
</feature>
<keyword evidence="4 7" id="KW-1133">Transmembrane helix</keyword>
<dbReference type="AlphaFoldDB" id="A0AAJ7DWV5"/>
<accession>A0AAJ7DWV5</accession>
<dbReference type="Pfam" id="PF00027">
    <property type="entry name" value="cNMP_binding"/>
    <property type="match status" value="1"/>
</dbReference>
<dbReference type="Pfam" id="PF00520">
    <property type="entry name" value="Ion_trans"/>
    <property type="match status" value="1"/>
</dbReference>
<keyword evidence="9" id="KW-1185">Reference proteome</keyword>
<dbReference type="Gene3D" id="1.10.287.70">
    <property type="match status" value="1"/>
</dbReference>
<dbReference type="KEGG" id="csol:105363392"/>
<dbReference type="InterPro" id="IPR014710">
    <property type="entry name" value="RmlC-like_jellyroll"/>
</dbReference>
<dbReference type="InterPro" id="IPR000595">
    <property type="entry name" value="cNMP-bd_dom"/>
</dbReference>
<evidence type="ECO:0000256" key="2">
    <source>
        <dbReference type="ARBA" id="ARBA00022448"/>
    </source>
</evidence>
<dbReference type="RefSeq" id="XP_011499363.1">
    <property type="nucleotide sequence ID" value="XM_011501061.1"/>
</dbReference>
<reference evidence="10" key="1">
    <citation type="submission" date="2025-08" db="UniProtKB">
        <authorList>
            <consortium name="RefSeq"/>
        </authorList>
    </citation>
    <scope>IDENTIFICATION</scope>
</reference>
<keyword evidence="5" id="KW-0406">Ion transport</keyword>
<dbReference type="InterPro" id="IPR051413">
    <property type="entry name" value="K/Na_HCN_channel"/>
</dbReference>
<proteinExistence type="predicted"/>
<name>A0AAJ7DWV5_9HYME</name>
<gene>
    <name evidence="10" type="primary">LOC105363392</name>
</gene>
<feature type="transmembrane region" description="Helical" evidence="7">
    <location>
        <begin position="222"/>
        <end position="248"/>
    </location>
</feature>
<dbReference type="GO" id="GO:0035725">
    <property type="term" value="P:sodium ion transmembrane transport"/>
    <property type="evidence" value="ECO:0007669"/>
    <property type="project" value="TreeGrafter"/>
</dbReference>
<feature type="transmembrane region" description="Helical" evidence="7">
    <location>
        <begin position="79"/>
        <end position="98"/>
    </location>
</feature>
<dbReference type="PANTHER" id="PTHR45689">
    <property type="entry name" value="I[[H]] CHANNEL, ISOFORM E"/>
    <property type="match status" value="1"/>
</dbReference>
<protein>
    <submittedName>
        <fullName evidence="10">Potassium/sodium hyperpolarization-activated cyclic nucleotide-gated channel 1-like isoform X1</fullName>
    </submittedName>
</protein>
<feature type="transmembrane region" description="Helical" evidence="7">
    <location>
        <begin position="181"/>
        <end position="201"/>
    </location>
</feature>
<evidence type="ECO:0000256" key="6">
    <source>
        <dbReference type="ARBA" id="ARBA00023136"/>
    </source>
</evidence>
<dbReference type="Proteomes" id="UP000695007">
    <property type="component" value="Unplaced"/>
</dbReference>
<dbReference type="SMART" id="SM00100">
    <property type="entry name" value="cNMP"/>
    <property type="match status" value="1"/>
</dbReference>
<dbReference type="GO" id="GO:0098855">
    <property type="term" value="C:HCN channel complex"/>
    <property type="evidence" value="ECO:0007669"/>
    <property type="project" value="TreeGrafter"/>
</dbReference>
<dbReference type="PROSITE" id="PS50042">
    <property type="entry name" value="CNMP_BINDING_3"/>
    <property type="match status" value="1"/>
</dbReference>